<dbReference type="AlphaFoldDB" id="A0AA35W4V1"/>
<organism evidence="1 2">
    <name type="scientific">Geodia barretti</name>
    <name type="common">Barrett's horny sponge</name>
    <dbReference type="NCBI Taxonomy" id="519541"/>
    <lineage>
        <taxon>Eukaryota</taxon>
        <taxon>Metazoa</taxon>
        <taxon>Porifera</taxon>
        <taxon>Demospongiae</taxon>
        <taxon>Heteroscleromorpha</taxon>
        <taxon>Tetractinellida</taxon>
        <taxon>Astrophorina</taxon>
        <taxon>Geodiidae</taxon>
        <taxon>Geodia</taxon>
    </lineage>
</organism>
<feature type="non-terminal residue" evidence="1">
    <location>
        <position position="1"/>
    </location>
</feature>
<keyword evidence="2" id="KW-1185">Reference proteome</keyword>
<dbReference type="EMBL" id="CASHTH010000201">
    <property type="protein sequence ID" value="CAI7993887.1"/>
    <property type="molecule type" value="Genomic_DNA"/>
</dbReference>
<sequence length="66" mass="7608">TIANKLQHRLIQQNSTCLVTPSSPEFLTPKHCQSQYASRRDEFTYSRERSSNINSLQLASCDWIHA</sequence>
<name>A0AA35W4V1_GEOBA</name>
<comment type="caution">
    <text evidence="1">The sequence shown here is derived from an EMBL/GenBank/DDBJ whole genome shotgun (WGS) entry which is preliminary data.</text>
</comment>
<gene>
    <name evidence="1" type="ORF">GBAR_LOCUS1347</name>
</gene>
<evidence type="ECO:0000313" key="2">
    <source>
        <dbReference type="Proteomes" id="UP001174909"/>
    </source>
</evidence>
<evidence type="ECO:0000313" key="1">
    <source>
        <dbReference type="EMBL" id="CAI7993887.1"/>
    </source>
</evidence>
<protein>
    <submittedName>
        <fullName evidence="1">Uncharacterized protein</fullName>
    </submittedName>
</protein>
<accession>A0AA35W4V1</accession>
<proteinExistence type="predicted"/>
<reference evidence="1" key="1">
    <citation type="submission" date="2023-03" db="EMBL/GenBank/DDBJ databases">
        <authorList>
            <person name="Steffen K."/>
            <person name="Cardenas P."/>
        </authorList>
    </citation>
    <scope>NUCLEOTIDE SEQUENCE</scope>
</reference>
<dbReference type="Proteomes" id="UP001174909">
    <property type="component" value="Unassembled WGS sequence"/>
</dbReference>